<accession>A0AAV0MED8</accession>
<feature type="region of interest" description="Disordered" evidence="1">
    <location>
        <begin position="25"/>
        <end position="49"/>
    </location>
</feature>
<evidence type="ECO:0000313" key="2">
    <source>
        <dbReference type="EMBL" id="CAI0444150.1"/>
    </source>
</evidence>
<dbReference type="EMBL" id="CAMGYJ010000007">
    <property type="protein sequence ID" value="CAI0444150.1"/>
    <property type="molecule type" value="Genomic_DNA"/>
</dbReference>
<comment type="caution">
    <text evidence="2">The sequence shown here is derived from an EMBL/GenBank/DDBJ whole genome shotgun (WGS) entry which is preliminary data.</text>
</comment>
<sequence length="64" mass="7453">PFQTHLILRNPIPFPLAHSLPPHSVPLNLRRRSSRRDSSLQKPPTLIKPLRRLKPPTIVDYWEG</sequence>
<feature type="non-terminal residue" evidence="2">
    <location>
        <position position="1"/>
    </location>
</feature>
<protein>
    <submittedName>
        <fullName evidence="2">Uncharacterized protein</fullName>
    </submittedName>
</protein>
<organism evidence="2 3">
    <name type="scientific">Linum tenue</name>
    <dbReference type="NCBI Taxonomy" id="586396"/>
    <lineage>
        <taxon>Eukaryota</taxon>
        <taxon>Viridiplantae</taxon>
        <taxon>Streptophyta</taxon>
        <taxon>Embryophyta</taxon>
        <taxon>Tracheophyta</taxon>
        <taxon>Spermatophyta</taxon>
        <taxon>Magnoliopsida</taxon>
        <taxon>eudicotyledons</taxon>
        <taxon>Gunneridae</taxon>
        <taxon>Pentapetalae</taxon>
        <taxon>rosids</taxon>
        <taxon>fabids</taxon>
        <taxon>Malpighiales</taxon>
        <taxon>Linaceae</taxon>
        <taxon>Linum</taxon>
    </lineage>
</organism>
<proteinExistence type="predicted"/>
<name>A0AAV0MED8_9ROSI</name>
<reference evidence="2" key="1">
    <citation type="submission" date="2022-08" db="EMBL/GenBank/DDBJ databases">
        <authorList>
            <person name="Gutierrez-Valencia J."/>
        </authorList>
    </citation>
    <scope>NUCLEOTIDE SEQUENCE</scope>
</reference>
<keyword evidence="3" id="KW-1185">Reference proteome</keyword>
<evidence type="ECO:0000313" key="3">
    <source>
        <dbReference type="Proteomes" id="UP001154282"/>
    </source>
</evidence>
<gene>
    <name evidence="2" type="ORF">LITE_LOCUS27975</name>
</gene>
<evidence type="ECO:0000256" key="1">
    <source>
        <dbReference type="SAM" id="MobiDB-lite"/>
    </source>
</evidence>
<dbReference type="AlphaFoldDB" id="A0AAV0MED8"/>
<dbReference type="Proteomes" id="UP001154282">
    <property type="component" value="Unassembled WGS sequence"/>
</dbReference>